<dbReference type="Proteomes" id="UP000177140">
    <property type="component" value="Unassembled WGS sequence"/>
</dbReference>
<protein>
    <submittedName>
        <fullName evidence="1">Uncharacterized protein</fullName>
    </submittedName>
</protein>
<dbReference type="EMBL" id="MHTM01000019">
    <property type="protein sequence ID" value="OHA62192.1"/>
    <property type="molecule type" value="Genomic_DNA"/>
</dbReference>
<name>A0A1G2QQC9_9BACT</name>
<gene>
    <name evidence="1" type="ORF">A2556_01020</name>
</gene>
<evidence type="ECO:0000313" key="1">
    <source>
        <dbReference type="EMBL" id="OHA62192.1"/>
    </source>
</evidence>
<comment type="caution">
    <text evidence="1">The sequence shown here is derived from an EMBL/GenBank/DDBJ whole genome shotgun (WGS) entry which is preliminary data.</text>
</comment>
<accession>A0A1G2QQC9</accession>
<reference evidence="1 2" key="1">
    <citation type="journal article" date="2016" name="Nat. Commun.">
        <title>Thousands of microbial genomes shed light on interconnected biogeochemical processes in an aquifer system.</title>
        <authorList>
            <person name="Anantharaman K."/>
            <person name="Brown C.T."/>
            <person name="Hug L.A."/>
            <person name="Sharon I."/>
            <person name="Castelle C.J."/>
            <person name="Probst A.J."/>
            <person name="Thomas B.C."/>
            <person name="Singh A."/>
            <person name="Wilkins M.J."/>
            <person name="Karaoz U."/>
            <person name="Brodie E.L."/>
            <person name="Williams K.H."/>
            <person name="Hubbard S.S."/>
            <person name="Banfield J.F."/>
        </authorList>
    </citation>
    <scope>NUCLEOTIDE SEQUENCE [LARGE SCALE GENOMIC DNA]</scope>
</reference>
<sequence length="130" mass="14770">MASNQLKKLIAVPRDTPANKEKRRRIMADLNDHLKRLDLIGEIVSVVTYQRTKNVIRCYGRYIPSRKLFAILNLNTNTGVRHQKLSQLTSWQAGHFVQLEGFEPHWVALIGIPANDLDGKAIPFPQSPNS</sequence>
<organism evidence="1 2">
    <name type="scientific">Candidatus Vogelbacteria bacterium RIFOXYD2_FULL_44_9</name>
    <dbReference type="NCBI Taxonomy" id="1802441"/>
    <lineage>
        <taxon>Bacteria</taxon>
        <taxon>Candidatus Vogeliibacteriota</taxon>
    </lineage>
</organism>
<evidence type="ECO:0000313" key="2">
    <source>
        <dbReference type="Proteomes" id="UP000177140"/>
    </source>
</evidence>
<dbReference type="AlphaFoldDB" id="A0A1G2QQC9"/>
<proteinExistence type="predicted"/>